<dbReference type="KEGG" id="fcy:FRACYDRAFT_245098"/>
<dbReference type="Proteomes" id="UP000095751">
    <property type="component" value="Unassembled WGS sequence"/>
</dbReference>
<gene>
    <name evidence="1" type="ORF">FRACYDRAFT_245098</name>
</gene>
<evidence type="ECO:0000313" key="2">
    <source>
        <dbReference type="Proteomes" id="UP000095751"/>
    </source>
</evidence>
<evidence type="ECO:0000313" key="1">
    <source>
        <dbReference type="EMBL" id="OEU11974.1"/>
    </source>
</evidence>
<sequence length="352" mass="40705">MNEWKFNTINYTAIYDTTSIVVDNAVSSTTTTESESESSWNKAIKEAEQELLEFDLEFNSKSDNDKHSNRAIMPSCLLPDNKRMDKLIKKLLIDAENRQWQEQNYTHTRTTNRKSNMLLPLPVLNMGMPKAGSSSLYEYFACIGLKTTHYERNQNEFEGICMRDAARVGFPPLKTCAPQVEALMQMDIAKPFGFGGKSKSMSTSKKRDECFFPQLSLLEEIHQESSQATFIINFRPIHDWIKSVEEWSALLLRFSICHLPNLPFDVPSRLLVNQKKNGNRTAKVIVDQMMIQFFCSHVIHLRNFVNQHPSHTLIELDLYDSNKTQYVLDMIFQNQQQQPKVCWKQANKSNKS</sequence>
<dbReference type="AlphaFoldDB" id="A0A1E7F1J0"/>
<dbReference type="PANTHER" id="PTHR36978:SF4">
    <property type="entry name" value="P-LOOP CONTAINING NUCLEOSIDE TRIPHOSPHATE HYDROLASE PROTEIN"/>
    <property type="match status" value="1"/>
</dbReference>
<protein>
    <recommendedName>
        <fullName evidence="3">P-loop containing nucleoside triphosphate hydrolase protein</fullName>
    </recommendedName>
</protein>
<proteinExistence type="predicted"/>
<accession>A0A1E7F1J0</accession>
<evidence type="ECO:0008006" key="3">
    <source>
        <dbReference type="Google" id="ProtNLM"/>
    </source>
</evidence>
<reference evidence="1 2" key="1">
    <citation type="submission" date="2016-09" db="EMBL/GenBank/DDBJ databases">
        <title>Extensive genetic diversity and differential bi-allelic expression allows diatom success in the polar Southern Ocean.</title>
        <authorList>
            <consortium name="DOE Joint Genome Institute"/>
            <person name="Mock T."/>
            <person name="Otillar R.P."/>
            <person name="Strauss J."/>
            <person name="Dupont C."/>
            <person name="Frickenhaus S."/>
            <person name="Maumus F."/>
            <person name="Mcmullan M."/>
            <person name="Sanges R."/>
            <person name="Schmutz J."/>
            <person name="Toseland A."/>
            <person name="Valas R."/>
            <person name="Veluchamy A."/>
            <person name="Ward B.J."/>
            <person name="Allen A."/>
            <person name="Barry K."/>
            <person name="Falciatore A."/>
            <person name="Ferrante M."/>
            <person name="Fortunato A.E."/>
            <person name="Gloeckner G."/>
            <person name="Gruber A."/>
            <person name="Hipkin R."/>
            <person name="Janech M."/>
            <person name="Kroth P."/>
            <person name="Leese F."/>
            <person name="Lindquist E."/>
            <person name="Lyon B.R."/>
            <person name="Martin J."/>
            <person name="Mayer C."/>
            <person name="Parker M."/>
            <person name="Quesneville H."/>
            <person name="Raymond J."/>
            <person name="Uhlig C."/>
            <person name="Valentin K.U."/>
            <person name="Worden A.Z."/>
            <person name="Armbrust E.V."/>
            <person name="Bowler C."/>
            <person name="Green B."/>
            <person name="Moulton V."/>
            <person name="Van Oosterhout C."/>
            <person name="Grigoriev I."/>
        </authorList>
    </citation>
    <scope>NUCLEOTIDE SEQUENCE [LARGE SCALE GENOMIC DNA]</scope>
    <source>
        <strain evidence="1 2">CCMP1102</strain>
    </source>
</reference>
<dbReference type="Gene3D" id="3.40.50.300">
    <property type="entry name" value="P-loop containing nucleotide triphosphate hydrolases"/>
    <property type="match status" value="1"/>
</dbReference>
<dbReference type="SUPFAM" id="SSF52540">
    <property type="entry name" value="P-loop containing nucleoside triphosphate hydrolases"/>
    <property type="match status" value="1"/>
</dbReference>
<keyword evidence="2" id="KW-1185">Reference proteome</keyword>
<dbReference type="InterPro" id="IPR027417">
    <property type="entry name" value="P-loop_NTPase"/>
</dbReference>
<organism evidence="1 2">
    <name type="scientific">Fragilariopsis cylindrus CCMP1102</name>
    <dbReference type="NCBI Taxonomy" id="635003"/>
    <lineage>
        <taxon>Eukaryota</taxon>
        <taxon>Sar</taxon>
        <taxon>Stramenopiles</taxon>
        <taxon>Ochrophyta</taxon>
        <taxon>Bacillariophyta</taxon>
        <taxon>Bacillariophyceae</taxon>
        <taxon>Bacillariophycidae</taxon>
        <taxon>Bacillariales</taxon>
        <taxon>Bacillariaceae</taxon>
        <taxon>Fragilariopsis</taxon>
    </lineage>
</organism>
<dbReference type="OrthoDB" id="41409at2759"/>
<dbReference type="InParanoid" id="A0A1E7F1J0"/>
<name>A0A1E7F1J0_9STRA</name>
<dbReference type="PANTHER" id="PTHR36978">
    <property type="entry name" value="P-LOOP CONTAINING NUCLEOTIDE TRIPHOSPHATE HYDROLASE"/>
    <property type="match status" value="1"/>
</dbReference>
<dbReference type="EMBL" id="KV784366">
    <property type="protein sequence ID" value="OEU11974.1"/>
    <property type="molecule type" value="Genomic_DNA"/>
</dbReference>